<dbReference type="InterPro" id="IPR004843">
    <property type="entry name" value="Calcineurin-like_PHP"/>
</dbReference>
<dbReference type="InterPro" id="IPR029052">
    <property type="entry name" value="Metallo-depent_PP-like"/>
</dbReference>
<accession>A0ABR1R7R9</accession>
<dbReference type="EMBL" id="JAQQWI010000018">
    <property type="protein sequence ID" value="KAK8001777.1"/>
    <property type="molecule type" value="Genomic_DNA"/>
</dbReference>
<protein>
    <recommendedName>
        <fullName evidence="2">Calcineurin-like phosphoesterase domain-containing protein</fullName>
    </recommendedName>
</protein>
<reference evidence="3 4" key="1">
    <citation type="submission" date="2023-01" db="EMBL/GenBank/DDBJ databases">
        <title>Analysis of 21 Apiospora genomes using comparative genomics revels a genus with tremendous synthesis potential of carbohydrate active enzymes and secondary metabolites.</title>
        <authorList>
            <person name="Sorensen T."/>
        </authorList>
    </citation>
    <scope>NUCLEOTIDE SEQUENCE [LARGE SCALE GENOMIC DNA]</scope>
    <source>
        <strain evidence="3 4">CBS 20057</strain>
    </source>
</reference>
<comment type="caution">
    <text evidence="3">The sequence shown here is derived from an EMBL/GenBank/DDBJ whole genome shotgun (WGS) entry which is preliminary data.</text>
</comment>
<feature type="compositionally biased region" description="Low complexity" evidence="1">
    <location>
        <begin position="229"/>
        <end position="238"/>
    </location>
</feature>
<evidence type="ECO:0000313" key="3">
    <source>
        <dbReference type="EMBL" id="KAK8001777.1"/>
    </source>
</evidence>
<dbReference type="SUPFAM" id="SSF56300">
    <property type="entry name" value="Metallo-dependent phosphatases"/>
    <property type="match status" value="1"/>
</dbReference>
<sequence>MPVKTRLLIMSDTHSNTFEVKAAHKADVVIHCGDLSQYSEMEHYHKTIDMLCRLDAPLKLVISGNHDQGIQDDKYDELLASKIAWWSTAGRTAEQVTRLFGPPGEPRRLLESPRAKAAGIVFLDEGNYSFRLGNGAILNVYASPWTPDMFGGRAYQYPPDEGHDFAIANNTHIAITHGPPRGVLDWTRSGQRAGCPQLFAAIATAKPLLHCFGHIHGAWGGKLVAWRNDGSGSSSSRNRQNHRRRSPRNINVSTEVDLDNSVPLENLPKLIRNQKDPAAVAQSKAARKAQYDRQGLCHASHLSGDANPLVPGQNTLFVNASWEFSPPGQDAGMMNHWPWLVDIELPSREEAARKNINPWA</sequence>
<name>A0ABR1R7R9_9PEZI</name>
<feature type="region of interest" description="Disordered" evidence="1">
    <location>
        <begin position="229"/>
        <end position="257"/>
    </location>
</feature>
<evidence type="ECO:0000313" key="4">
    <source>
        <dbReference type="Proteomes" id="UP001396898"/>
    </source>
</evidence>
<proteinExistence type="predicted"/>
<dbReference type="InterPro" id="IPR051693">
    <property type="entry name" value="UPF0046_metallophosphoest"/>
</dbReference>
<organism evidence="3 4">
    <name type="scientific">Apiospora marii</name>
    <dbReference type="NCBI Taxonomy" id="335849"/>
    <lineage>
        <taxon>Eukaryota</taxon>
        <taxon>Fungi</taxon>
        <taxon>Dikarya</taxon>
        <taxon>Ascomycota</taxon>
        <taxon>Pezizomycotina</taxon>
        <taxon>Sordariomycetes</taxon>
        <taxon>Xylariomycetidae</taxon>
        <taxon>Amphisphaeriales</taxon>
        <taxon>Apiosporaceae</taxon>
        <taxon>Apiospora</taxon>
    </lineage>
</organism>
<evidence type="ECO:0000259" key="2">
    <source>
        <dbReference type="Pfam" id="PF00149"/>
    </source>
</evidence>
<feature type="domain" description="Calcineurin-like phosphoesterase" evidence="2">
    <location>
        <begin position="6"/>
        <end position="217"/>
    </location>
</feature>
<evidence type="ECO:0000256" key="1">
    <source>
        <dbReference type="SAM" id="MobiDB-lite"/>
    </source>
</evidence>
<dbReference type="Proteomes" id="UP001396898">
    <property type="component" value="Unassembled WGS sequence"/>
</dbReference>
<dbReference type="CDD" id="cd07379">
    <property type="entry name" value="MPP_239FB"/>
    <property type="match status" value="1"/>
</dbReference>
<dbReference type="Pfam" id="PF00149">
    <property type="entry name" value="Metallophos"/>
    <property type="match status" value="1"/>
</dbReference>
<dbReference type="PANTHER" id="PTHR12905:SF0">
    <property type="entry name" value="CALCINEURIN-LIKE PHOSPHOESTERASE DOMAIN-CONTAINING PROTEIN"/>
    <property type="match status" value="1"/>
</dbReference>
<gene>
    <name evidence="3" type="ORF">PG991_013999</name>
</gene>
<dbReference type="PANTHER" id="PTHR12905">
    <property type="entry name" value="METALLOPHOSPHOESTERASE"/>
    <property type="match status" value="1"/>
</dbReference>
<dbReference type="Gene3D" id="3.60.21.10">
    <property type="match status" value="1"/>
</dbReference>
<keyword evidence="4" id="KW-1185">Reference proteome</keyword>